<dbReference type="EMBL" id="JAULUE010002058">
    <property type="protein sequence ID" value="KAK5888234.1"/>
    <property type="molecule type" value="Genomic_DNA"/>
</dbReference>
<protein>
    <submittedName>
        <fullName evidence="1">Uncharacterized protein</fullName>
    </submittedName>
</protein>
<name>A0AAN8GTU0_9TELE</name>
<sequence>MLAPCGTRISRPGAAPAELANHVTQPGMQEADIVSECGGGVEVRWLQDGGREALRLAEELGSGFGAVAVVLIPSWKAEEKCEGPRAGEAVHHCEVLCTPFCPTHLE</sequence>
<gene>
    <name evidence="1" type="ORF">CesoFtcFv8_016751</name>
</gene>
<reference evidence="1 2" key="1">
    <citation type="journal article" date="2023" name="Mol. Biol. Evol.">
        <title>Genomics of Secondarily Temperate Adaptation in the Only Non-Antarctic Icefish.</title>
        <authorList>
            <person name="Rivera-Colon A.G."/>
            <person name="Rayamajhi N."/>
            <person name="Minhas B.F."/>
            <person name="Madrigal G."/>
            <person name="Bilyk K.T."/>
            <person name="Yoon V."/>
            <person name="Hune M."/>
            <person name="Gregory S."/>
            <person name="Cheng C.H.C."/>
            <person name="Catchen J.M."/>
        </authorList>
    </citation>
    <scope>NUCLEOTIDE SEQUENCE [LARGE SCALE GENOMIC DNA]</scope>
    <source>
        <strain evidence="1">JC2023a</strain>
    </source>
</reference>
<keyword evidence="2" id="KW-1185">Reference proteome</keyword>
<comment type="caution">
    <text evidence="1">The sequence shown here is derived from an EMBL/GenBank/DDBJ whole genome shotgun (WGS) entry which is preliminary data.</text>
</comment>
<evidence type="ECO:0000313" key="2">
    <source>
        <dbReference type="Proteomes" id="UP001335648"/>
    </source>
</evidence>
<organism evidence="1 2">
    <name type="scientific">Champsocephalus esox</name>
    <name type="common">pike icefish</name>
    <dbReference type="NCBI Taxonomy" id="159716"/>
    <lineage>
        <taxon>Eukaryota</taxon>
        <taxon>Metazoa</taxon>
        <taxon>Chordata</taxon>
        <taxon>Craniata</taxon>
        <taxon>Vertebrata</taxon>
        <taxon>Euteleostomi</taxon>
        <taxon>Actinopterygii</taxon>
        <taxon>Neopterygii</taxon>
        <taxon>Teleostei</taxon>
        <taxon>Neoteleostei</taxon>
        <taxon>Acanthomorphata</taxon>
        <taxon>Eupercaria</taxon>
        <taxon>Perciformes</taxon>
        <taxon>Notothenioidei</taxon>
        <taxon>Channichthyidae</taxon>
        <taxon>Champsocephalus</taxon>
    </lineage>
</organism>
<dbReference type="AlphaFoldDB" id="A0AAN8GTU0"/>
<dbReference type="Proteomes" id="UP001335648">
    <property type="component" value="Unassembled WGS sequence"/>
</dbReference>
<accession>A0AAN8GTU0</accession>
<evidence type="ECO:0000313" key="1">
    <source>
        <dbReference type="EMBL" id="KAK5888234.1"/>
    </source>
</evidence>
<proteinExistence type="predicted"/>